<dbReference type="STRING" id="492660.SAMN05192566_1864"/>
<keyword evidence="2" id="KW-1185">Reference proteome</keyword>
<evidence type="ECO:0000313" key="2">
    <source>
        <dbReference type="Proteomes" id="UP000198629"/>
    </source>
</evidence>
<dbReference type="PANTHER" id="PTHR47017:SF1">
    <property type="entry name" value="ACYL-COA"/>
    <property type="match status" value="1"/>
</dbReference>
<protein>
    <recommendedName>
        <fullName evidence="3">GNAT family N-acetyltransferase</fullName>
    </recommendedName>
</protein>
<name>A0A1G9D9V1_9PROT</name>
<dbReference type="RefSeq" id="WP_091471845.1">
    <property type="nucleotide sequence ID" value="NZ_FNFX01000003.1"/>
</dbReference>
<evidence type="ECO:0008006" key="3">
    <source>
        <dbReference type="Google" id="ProtNLM"/>
    </source>
</evidence>
<organism evidence="1 2">
    <name type="scientific">Methylophilus rhizosphaerae</name>
    <dbReference type="NCBI Taxonomy" id="492660"/>
    <lineage>
        <taxon>Bacteria</taxon>
        <taxon>Pseudomonadati</taxon>
        <taxon>Pseudomonadota</taxon>
        <taxon>Betaproteobacteria</taxon>
        <taxon>Nitrosomonadales</taxon>
        <taxon>Methylophilaceae</taxon>
        <taxon>Methylophilus</taxon>
    </lineage>
</organism>
<gene>
    <name evidence="1" type="ORF">SAMN05192566_1864</name>
</gene>
<reference evidence="2" key="1">
    <citation type="submission" date="2016-10" db="EMBL/GenBank/DDBJ databases">
        <authorList>
            <person name="Varghese N."/>
            <person name="Submissions S."/>
        </authorList>
    </citation>
    <scope>NUCLEOTIDE SEQUENCE [LARGE SCALE GENOMIC DNA]</scope>
    <source>
        <strain evidence="2">CBMB127</strain>
    </source>
</reference>
<dbReference type="InterPro" id="IPR007434">
    <property type="entry name" value="FemAB-like"/>
</dbReference>
<accession>A0A1G9D9V1</accession>
<dbReference type="OrthoDB" id="9776898at2"/>
<proteinExistence type="predicted"/>
<dbReference type="Pfam" id="PF04339">
    <property type="entry name" value="FemAB_like"/>
    <property type="match status" value="1"/>
</dbReference>
<dbReference type="Proteomes" id="UP000198629">
    <property type="component" value="Unassembled WGS sequence"/>
</dbReference>
<dbReference type="EMBL" id="FNFX01000003">
    <property type="protein sequence ID" value="SDK60637.1"/>
    <property type="molecule type" value="Genomic_DNA"/>
</dbReference>
<dbReference type="PANTHER" id="PTHR47017">
    <property type="entry name" value="ACYL-COA"/>
    <property type="match status" value="1"/>
</dbReference>
<sequence>MDLSHLSFTWHRGLHEISPVAWQALAGSHPLLDYAFLHAFETAAAVDRQTGWIPYHLTVFDGEQLVAAAPCYLKTHSYGEYVFDWSWADAYEQAGGDYYPKLVVAIPFSPVPGARLLVHPEFPEPAPLASAMLLQMQALCQQHGLSGTHILFPDTSSAGFCAAQNWLRRDGVQFRWENQRYADWEDFMSMLSRDKRKKIRQERNKVSQQGVTCRVVDGQQITAAELALFYQCYCDTYHRHGSQPYLPQAFFEQVVQQMPAHIQLFIASQHGEDVAASLCISGQDTLYGRYWGSLRDISCLHFELCYYQPQAFCIARGIRYFEGGAQGVHKLARGFVPYATCSYHWMTDENFHQSVARFLSREEGVMQDYVNELEERSPYKHPAGTTE</sequence>
<dbReference type="AlphaFoldDB" id="A0A1G9D9V1"/>
<dbReference type="Gene3D" id="3.40.630.30">
    <property type="match status" value="1"/>
</dbReference>
<evidence type="ECO:0000313" key="1">
    <source>
        <dbReference type="EMBL" id="SDK60637.1"/>
    </source>
</evidence>
<dbReference type="InterPro" id="IPR016181">
    <property type="entry name" value="Acyl_CoA_acyltransferase"/>
</dbReference>
<dbReference type="SUPFAM" id="SSF55729">
    <property type="entry name" value="Acyl-CoA N-acyltransferases (Nat)"/>
    <property type="match status" value="1"/>
</dbReference>